<dbReference type="PANTHER" id="PTHR31126:SF1">
    <property type="entry name" value="TYROSINE SPECIFIC PROTEIN PHOSPHATASES DOMAIN-CONTAINING PROTEIN"/>
    <property type="match status" value="1"/>
</dbReference>
<evidence type="ECO:0000313" key="2">
    <source>
        <dbReference type="EMBL" id="SFR38431.1"/>
    </source>
</evidence>
<dbReference type="RefSeq" id="WP_091477093.1">
    <property type="nucleotide sequence ID" value="NZ_FNGQ01000001.1"/>
</dbReference>
<organism evidence="2 3">
    <name type="scientific">Microbacterium azadirachtae</name>
    <dbReference type="NCBI Taxonomy" id="582680"/>
    <lineage>
        <taxon>Bacteria</taxon>
        <taxon>Bacillati</taxon>
        <taxon>Actinomycetota</taxon>
        <taxon>Actinomycetes</taxon>
        <taxon>Micrococcales</taxon>
        <taxon>Microbacteriaceae</taxon>
        <taxon>Microbacterium</taxon>
    </lineage>
</organism>
<dbReference type="SUPFAM" id="SSF52799">
    <property type="entry name" value="(Phosphotyrosine protein) phosphatases II"/>
    <property type="match status" value="1"/>
</dbReference>
<name>A0A1I6G8I1_9MICO</name>
<dbReference type="Gene3D" id="3.90.190.10">
    <property type="entry name" value="Protein tyrosine phosphatase superfamily"/>
    <property type="match status" value="1"/>
</dbReference>
<dbReference type="PANTHER" id="PTHR31126">
    <property type="entry name" value="TYROSINE-PROTEIN PHOSPHATASE"/>
    <property type="match status" value="1"/>
</dbReference>
<dbReference type="GO" id="GO:0004721">
    <property type="term" value="F:phosphoprotein phosphatase activity"/>
    <property type="evidence" value="ECO:0007669"/>
    <property type="project" value="InterPro"/>
</dbReference>
<dbReference type="Pfam" id="PF13350">
    <property type="entry name" value="Y_phosphatase3"/>
    <property type="match status" value="1"/>
</dbReference>
<accession>A0A1I6G8I1</accession>
<dbReference type="InterPro" id="IPR029021">
    <property type="entry name" value="Prot-tyrosine_phosphatase-like"/>
</dbReference>
<comment type="similarity">
    <text evidence="1">Belongs to the protein-tyrosine phosphatase family.</text>
</comment>
<sequence>MNTSHTRTVPIATAPNLRDLGGLPSTAGEVRRGLVYRSAALSSLTGADQQRFVELGIHTVYDLRTAEEATASRDRLPEGVDRVSLDVLADSSTSVAASLGRLASDPHAFAASLAGGRAQQLFEETYRDFVRLPSALRAYRAFYASILDEDRHGAALFHCTTGKDRTGWAAATLLTLLGVSESDVYQDYLQTNTDLLPALEPVLRRAETQGVDRELLLPVLGVRESYLAAAFTQMRNQFGSIHGYAREGLGLSADDEQRLRELFL</sequence>
<dbReference type="EMBL" id="FOYR01000001">
    <property type="protein sequence ID" value="SFR38431.1"/>
    <property type="molecule type" value="Genomic_DNA"/>
</dbReference>
<proteinExistence type="inferred from homology"/>
<dbReference type="InterPro" id="IPR016130">
    <property type="entry name" value="Tyr_Pase_AS"/>
</dbReference>
<dbReference type="AlphaFoldDB" id="A0A1I6G8I1"/>
<evidence type="ECO:0000256" key="1">
    <source>
        <dbReference type="ARBA" id="ARBA00009580"/>
    </source>
</evidence>
<protein>
    <submittedName>
        <fullName evidence="2">Protein-tyrosine phosphatase</fullName>
    </submittedName>
</protein>
<reference evidence="3" key="1">
    <citation type="submission" date="2016-10" db="EMBL/GenBank/DDBJ databases">
        <authorList>
            <person name="Varghese N."/>
            <person name="Submissions S."/>
        </authorList>
    </citation>
    <scope>NUCLEOTIDE SEQUENCE [LARGE SCALE GENOMIC DNA]</scope>
    <source>
        <strain evidence="3">CL127</strain>
    </source>
</reference>
<evidence type="ECO:0000313" key="3">
    <source>
        <dbReference type="Proteomes" id="UP000198877"/>
    </source>
</evidence>
<dbReference type="PROSITE" id="PS00383">
    <property type="entry name" value="TYR_PHOSPHATASE_1"/>
    <property type="match status" value="1"/>
</dbReference>
<dbReference type="Proteomes" id="UP000198877">
    <property type="component" value="Unassembled WGS sequence"/>
</dbReference>
<gene>
    <name evidence="2" type="ORF">SAMN04488591_0869</name>
</gene>
<dbReference type="InterPro" id="IPR026893">
    <property type="entry name" value="Tyr/Ser_Pase_IphP-type"/>
</dbReference>